<dbReference type="PANTHER" id="PTHR30462:SF0">
    <property type="entry name" value="INTERMEMBRANE TRANSPORT PROTEIN YEBT"/>
    <property type="match status" value="1"/>
</dbReference>
<reference evidence="9 10" key="1">
    <citation type="submission" date="2018-11" db="EMBL/GenBank/DDBJ databases">
        <title>Whole genome sequencing of Pantoea sp. RIT388.</title>
        <authorList>
            <person name="Gan H.M."/>
            <person name="Hudson A.O."/>
        </authorList>
    </citation>
    <scope>NUCLEOTIDE SEQUENCE [LARGE SCALE GENOMIC DNA]</scope>
    <source>
        <strain evidence="9 10">RIT388</strain>
    </source>
</reference>
<evidence type="ECO:0000313" key="9">
    <source>
        <dbReference type="EMBL" id="RPE03103.1"/>
    </source>
</evidence>
<dbReference type="Pfam" id="PF02470">
    <property type="entry name" value="MlaD"/>
    <property type="match status" value="6"/>
</dbReference>
<evidence type="ECO:0000256" key="5">
    <source>
        <dbReference type="ARBA" id="ARBA00022989"/>
    </source>
</evidence>
<feature type="domain" description="Mce/MlaD" evidence="8">
    <location>
        <begin position="282"/>
        <end position="349"/>
    </location>
</feature>
<gene>
    <name evidence="9" type="ORF">BBB56_06815</name>
</gene>
<keyword evidence="5 7" id="KW-1133">Transmembrane helix</keyword>
<name>A0A3N4P387_9GAMM</name>
<evidence type="ECO:0000313" key="10">
    <source>
        <dbReference type="Proteomes" id="UP000281332"/>
    </source>
</evidence>
<feature type="transmembrane region" description="Helical" evidence="7">
    <location>
        <begin position="21"/>
        <end position="40"/>
    </location>
</feature>
<dbReference type="EMBL" id="RMVG01000003">
    <property type="protein sequence ID" value="RPE03103.1"/>
    <property type="molecule type" value="Genomic_DNA"/>
</dbReference>
<keyword evidence="3" id="KW-0997">Cell inner membrane</keyword>
<accession>A0A3N4P387</accession>
<dbReference type="InterPro" id="IPR003399">
    <property type="entry name" value="Mce/MlaD"/>
</dbReference>
<feature type="domain" description="Mce/MlaD" evidence="8">
    <location>
        <begin position="395"/>
        <end position="456"/>
    </location>
</feature>
<evidence type="ECO:0000256" key="3">
    <source>
        <dbReference type="ARBA" id="ARBA00022519"/>
    </source>
</evidence>
<comment type="subcellular location">
    <subcellularLocation>
        <location evidence="1">Cell inner membrane</location>
    </subcellularLocation>
</comment>
<evidence type="ECO:0000256" key="1">
    <source>
        <dbReference type="ARBA" id="ARBA00004533"/>
    </source>
</evidence>
<keyword evidence="2" id="KW-1003">Cell membrane</keyword>
<evidence type="ECO:0000259" key="8">
    <source>
        <dbReference type="Pfam" id="PF02470"/>
    </source>
</evidence>
<comment type="caution">
    <text evidence="9">The sequence shown here is derived from an EMBL/GenBank/DDBJ whole genome shotgun (WGS) entry which is preliminary data.</text>
</comment>
<dbReference type="Proteomes" id="UP000281332">
    <property type="component" value="Unassembled WGS sequence"/>
</dbReference>
<keyword evidence="6 7" id="KW-0472">Membrane</keyword>
<dbReference type="PANTHER" id="PTHR30462">
    <property type="entry name" value="INTERMEMBRANE TRANSPORT PROTEIN PQIB-RELATED"/>
    <property type="match status" value="1"/>
</dbReference>
<evidence type="ECO:0000256" key="6">
    <source>
        <dbReference type="ARBA" id="ARBA00023136"/>
    </source>
</evidence>
<dbReference type="AlphaFoldDB" id="A0A3N4P387"/>
<keyword evidence="4 7" id="KW-0812">Transmembrane</keyword>
<dbReference type="InterPro" id="IPR051800">
    <property type="entry name" value="PqiA-PqiB_transport"/>
</dbReference>
<sequence>MHMHKTPTTPTNATLRSKRKISPFWLLPIIAMLIAGWLLWTNYQERGTVITINFQSADGIVPGRTPIRYQGVEVGTVQGINLSDDYRTIQIKASIKSDMKEALRENTQFWLVTPKASLAGVSGLDALVGGNYIGMMPGSGKPRENFIAQDTQPKYRVNTGELLIHLHAPDLGSLNTGSLVYYRKIPVGRVYDYSINGNKEGVTIDVLIERRFNNLVKTNSRFWNVSGLNADVSLSGAKVQLESLAALVNGAIAFDSPEEAQPAKTDQHYRLYPDLARSQRGVMVSLDLPSGDNLKANHTPLMYQGLEVGTLTQLNLQNGGKVTGELTLDPSVVNLMRSGTRIEMRSPKVSLTDTNLSSLLTGNTLELVPGEGEPQNHFTVLPASESLLQKPDVLTVKLSAPESYGIDAGQPVMLHGLKIGQVISRELNAKGIVFVAAIEPAYRHLVHGDSKFIVNSRLDVKFGLDGMKVLGASAREWVDGGIRLEPGDKGEVKSAYPLFADAEKAEEGITGDRPSTTLTLTANSLPDVQAGSVVLYRKYEVGEIVDVTPRASAFDIAVHIKPEYRKLLTSESVFWAEGGARVQLNGSGLTVQASPLNRALRGAISFDNMSGAANAKGSKRTLYPSETAARAVGSQITLHTYDASKLAEGMPIRYLGINIGQVESLSLSQDNNQVVAKAVLYPEYVQDFARSGSHFSVVSPEISAAGVNHLETILQPYVNVDPGKGRPARNFELQESTITDSRYLNGLNIYVDAAEAGSLSVGTPVLFRGVEVGTVTGTSLGNMADRVQIALRISKKYQHLVRNNSVFWLASGYNLDFGLIGGVVKTGTFQQFIRGGIQFATPPTVPLAPQAGADKHFLLQDEAPKNWRSWGTAIPDPQQ</sequence>
<proteinExistence type="predicted"/>
<evidence type="ECO:0000256" key="2">
    <source>
        <dbReference type="ARBA" id="ARBA00022475"/>
    </source>
</evidence>
<feature type="domain" description="Mce/MlaD" evidence="8">
    <location>
        <begin position="164"/>
        <end position="221"/>
    </location>
</feature>
<keyword evidence="10" id="KW-1185">Reference proteome</keyword>
<evidence type="ECO:0000256" key="4">
    <source>
        <dbReference type="ARBA" id="ARBA00022692"/>
    </source>
</evidence>
<organism evidence="9 10">
    <name type="scientific">Candidatus Pantoea deserta</name>
    <dbReference type="NCBI Taxonomy" id="1869313"/>
    <lineage>
        <taxon>Bacteria</taxon>
        <taxon>Pseudomonadati</taxon>
        <taxon>Pseudomonadota</taxon>
        <taxon>Gammaproteobacteria</taxon>
        <taxon>Enterobacterales</taxon>
        <taxon>Erwiniaceae</taxon>
        <taxon>Pantoea</taxon>
    </lineage>
</organism>
<feature type="domain" description="Mce/MlaD" evidence="8">
    <location>
        <begin position="633"/>
        <end position="723"/>
    </location>
</feature>
<protein>
    <submittedName>
        <fullName evidence="9">PqiB family protein</fullName>
    </submittedName>
</protein>
<feature type="domain" description="Mce/MlaD" evidence="8">
    <location>
        <begin position="47"/>
        <end position="138"/>
    </location>
</feature>
<evidence type="ECO:0000256" key="7">
    <source>
        <dbReference type="SAM" id="Phobius"/>
    </source>
</evidence>
<dbReference type="GO" id="GO:0005886">
    <property type="term" value="C:plasma membrane"/>
    <property type="evidence" value="ECO:0007669"/>
    <property type="project" value="UniProtKB-SubCell"/>
</dbReference>
<feature type="domain" description="Mce/MlaD" evidence="8">
    <location>
        <begin position="746"/>
        <end position="807"/>
    </location>
</feature>